<dbReference type="AlphaFoldDB" id="A0A2N5HNZ3"/>
<dbReference type="GO" id="GO:0009847">
    <property type="term" value="P:spore germination"/>
    <property type="evidence" value="ECO:0007669"/>
    <property type="project" value="UniProtKB-UniRule"/>
</dbReference>
<keyword evidence="3 4" id="KW-0472">Membrane</keyword>
<keyword evidence="5" id="KW-0812">Transmembrane</keyword>
<evidence type="ECO:0000313" key="7">
    <source>
        <dbReference type="Proteomes" id="UP000234950"/>
    </source>
</evidence>
<keyword evidence="5" id="KW-1133">Transmembrane helix</keyword>
<sequence>MPTSKTIKDSLKDSLSNSEDVVLKELHSKEKSIEVLYIKSISDFQVFQEKLIIPFYEIKDPFQFLAYLQSHPLVKPYENKQTALEELLRGVTILFYLDSVFLLDSKADRNNSVLDTTVETTIQGPQSGFSESLPTNIGLIRQRYPEPTLQVDSTTVGSISKTKVMIVHDKRLADPSTLKRIKEFLSQIDVQMFETGEQLLDLIKKSNRALVPMMLVTERPDRVVVNIAAGKIILLVSGSPFAVVLPTVMKDFMASMEDIYQTFWVTKFLQLLRYIGFFTSLVLPGLYVAITSYNPEVFRVQLALSIAGSRTGVPYPSFIEVTIMLVMMEMLTEASIRLPKAIGPTATTVGGLILGQAATEAGLVSNIMIIITSTVAISNFVVPINAFSFTLRIMKYIILALATVFGLVGVVVGLMMLIAYMVKLDSFGTPFLTLVQTQPNKEER</sequence>
<evidence type="ECO:0000256" key="4">
    <source>
        <dbReference type="PIRNR" id="PIRNR005690"/>
    </source>
</evidence>
<feature type="transmembrane region" description="Helical" evidence="5">
    <location>
        <begin position="232"/>
        <end position="250"/>
    </location>
</feature>
<dbReference type="OrthoDB" id="1726708at2"/>
<comment type="caution">
    <text evidence="6">The sequence shown here is derived from an EMBL/GenBank/DDBJ whole genome shotgun (WGS) entry which is preliminary data.</text>
</comment>
<protein>
    <submittedName>
        <fullName evidence="6">Spore germination protein</fullName>
    </submittedName>
</protein>
<dbReference type="Proteomes" id="UP000234950">
    <property type="component" value="Unassembled WGS sequence"/>
</dbReference>
<name>A0A2N5HNZ3_9BACI</name>
<dbReference type="PIRSF" id="PIRSF005690">
    <property type="entry name" value="GerBA"/>
    <property type="match status" value="1"/>
</dbReference>
<feature type="transmembrane region" description="Helical" evidence="5">
    <location>
        <begin position="271"/>
        <end position="293"/>
    </location>
</feature>
<evidence type="ECO:0000313" key="6">
    <source>
        <dbReference type="EMBL" id="PLS07252.1"/>
    </source>
</evidence>
<evidence type="ECO:0000256" key="2">
    <source>
        <dbReference type="ARBA" id="ARBA00005278"/>
    </source>
</evidence>
<keyword evidence="7" id="KW-1185">Reference proteome</keyword>
<comment type="subcellular location">
    <subcellularLocation>
        <location evidence="4">Cell membrane</location>
    </subcellularLocation>
    <subcellularLocation>
        <location evidence="1">Membrane</location>
        <topology evidence="1">Multi-pass membrane protein</topology>
    </subcellularLocation>
</comment>
<dbReference type="PANTHER" id="PTHR22550">
    <property type="entry name" value="SPORE GERMINATION PROTEIN"/>
    <property type="match status" value="1"/>
</dbReference>
<gene>
    <name evidence="6" type="ORF">CVD27_06125</name>
</gene>
<dbReference type="GO" id="GO:0005886">
    <property type="term" value="C:plasma membrane"/>
    <property type="evidence" value="ECO:0007669"/>
    <property type="project" value="UniProtKB-SubCell"/>
</dbReference>
<organism evidence="6 7">
    <name type="scientific">Neobacillus cucumis</name>
    <dbReference type="NCBI Taxonomy" id="1740721"/>
    <lineage>
        <taxon>Bacteria</taxon>
        <taxon>Bacillati</taxon>
        <taxon>Bacillota</taxon>
        <taxon>Bacilli</taxon>
        <taxon>Bacillales</taxon>
        <taxon>Bacillaceae</taxon>
        <taxon>Neobacillus</taxon>
    </lineage>
</organism>
<dbReference type="EMBL" id="PGVE01000028">
    <property type="protein sequence ID" value="PLS07252.1"/>
    <property type="molecule type" value="Genomic_DNA"/>
</dbReference>
<accession>A0A2N5HNZ3</accession>
<evidence type="ECO:0000256" key="5">
    <source>
        <dbReference type="SAM" id="Phobius"/>
    </source>
</evidence>
<reference evidence="6 7" key="1">
    <citation type="submission" date="2017-11" db="EMBL/GenBank/DDBJ databases">
        <title>Comparitive Functional Genomics of Dry Heat Resistant strains isolated from the Viking Spacecraft.</title>
        <authorList>
            <person name="Seuylemezian A."/>
            <person name="Cooper K."/>
            <person name="Vaishampayan P."/>
        </authorList>
    </citation>
    <scope>NUCLEOTIDE SEQUENCE [LARGE SCALE GENOMIC DNA]</scope>
    <source>
        <strain evidence="6 7">V32-6</strain>
    </source>
</reference>
<proteinExistence type="inferred from homology"/>
<dbReference type="PANTHER" id="PTHR22550:SF5">
    <property type="entry name" value="LEUCINE ZIPPER PROTEIN 4"/>
    <property type="match status" value="1"/>
</dbReference>
<feature type="transmembrane region" description="Helical" evidence="5">
    <location>
        <begin position="313"/>
        <end position="331"/>
    </location>
</feature>
<dbReference type="InterPro" id="IPR050768">
    <property type="entry name" value="UPF0353/GerABKA_families"/>
</dbReference>
<evidence type="ECO:0000256" key="3">
    <source>
        <dbReference type="ARBA" id="ARBA00023136"/>
    </source>
</evidence>
<comment type="similarity">
    <text evidence="2 4">Belongs to the GerABKA family.</text>
</comment>
<feature type="transmembrane region" description="Helical" evidence="5">
    <location>
        <begin position="396"/>
        <end position="422"/>
    </location>
</feature>
<dbReference type="Pfam" id="PF03323">
    <property type="entry name" value="GerA"/>
    <property type="match status" value="1"/>
</dbReference>
<feature type="transmembrane region" description="Helical" evidence="5">
    <location>
        <begin position="363"/>
        <end position="384"/>
    </location>
</feature>
<evidence type="ECO:0000256" key="1">
    <source>
        <dbReference type="ARBA" id="ARBA00004141"/>
    </source>
</evidence>
<dbReference type="RefSeq" id="WP_101646993.1">
    <property type="nucleotide sequence ID" value="NZ_PGVE01000028.1"/>
</dbReference>
<dbReference type="InterPro" id="IPR004995">
    <property type="entry name" value="Spore_Ger"/>
</dbReference>